<gene>
    <name evidence="3" type="ORF">IPMB12_03110</name>
</gene>
<dbReference type="AlphaFoldDB" id="A0A6G9IA97"/>
<name>A0A6G9IA97_9GAMM</name>
<dbReference type="InParanoid" id="A0A6G9IA97"/>
<evidence type="ECO:0000313" key="3">
    <source>
        <dbReference type="EMBL" id="QIQ20757.1"/>
    </source>
</evidence>
<dbReference type="EMBL" id="CP050253">
    <property type="protein sequence ID" value="QIQ20757.1"/>
    <property type="molecule type" value="Genomic_DNA"/>
</dbReference>
<dbReference type="SMART" id="SM00972">
    <property type="entry name" value="SCPU"/>
    <property type="match status" value="2"/>
</dbReference>
<dbReference type="PANTHER" id="PTHR37089">
    <property type="entry name" value="PROTEIN U-RELATED"/>
    <property type="match status" value="1"/>
</dbReference>
<feature type="signal peptide" evidence="1">
    <location>
        <begin position="1"/>
        <end position="43"/>
    </location>
</feature>
<dbReference type="KEGG" id="orb:IPMB12_03110"/>
<reference evidence="3 4" key="1">
    <citation type="submission" date="2020-03" db="EMBL/GenBank/DDBJ databases">
        <title>Complete genome sequence of Orbus sp. IPMB12 (BCRC 80908).</title>
        <authorList>
            <person name="Lo W.-S."/>
            <person name="Chang T.-H."/>
            <person name="Kuo C.-H."/>
        </authorList>
    </citation>
    <scope>NUCLEOTIDE SEQUENCE [LARGE SCALE GENOMIC DNA]</scope>
    <source>
        <strain evidence="3 4">IPMB12</strain>
    </source>
</reference>
<evidence type="ECO:0000313" key="4">
    <source>
        <dbReference type="Proteomes" id="UP000501168"/>
    </source>
</evidence>
<dbReference type="InterPro" id="IPR053167">
    <property type="entry name" value="Spore_coat_component"/>
</dbReference>
<protein>
    <submittedName>
        <fullName evidence="3">Spore coat U domain-containing protein</fullName>
    </submittedName>
</protein>
<evidence type="ECO:0000259" key="2">
    <source>
        <dbReference type="Pfam" id="PF05229"/>
    </source>
</evidence>
<dbReference type="PANTHER" id="PTHR37089:SF1">
    <property type="entry name" value="MEMBRANE PROTEIN"/>
    <property type="match status" value="1"/>
</dbReference>
<feature type="domain" description="Spore coat protein U/FanG" evidence="2">
    <location>
        <begin position="204"/>
        <end position="344"/>
    </location>
</feature>
<proteinExistence type="predicted"/>
<organism evidence="3 4">
    <name type="scientific">Zophobihabitans entericus</name>
    <dbReference type="NCBI Taxonomy" id="1635327"/>
    <lineage>
        <taxon>Bacteria</taxon>
        <taxon>Pseudomonadati</taxon>
        <taxon>Pseudomonadota</taxon>
        <taxon>Gammaproteobacteria</taxon>
        <taxon>Orbales</taxon>
        <taxon>Orbaceae</taxon>
        <taxon>Zophobihabitans</taxon>
    </lineage>
</organism>
<dbReference type="Proteomes" id="UP000501168">
    <property type="component" value="Chromosome"/>
</dbReference>
<keyword evidence="1" id="KW-0732">Signal</keyword>
<keyword evidence="4" id="KW-1185">Reference proteome</keyword>
<dbReference type="Pfam" id="PF05229">
    <property type="entry name" value="SCPU"/>
    <property type="match status" value="2"/>
</dbReference>
<dbReference type="InterPro" id="IPR007893">
    <property type="entry name" value="Spore_coat_U/FanG"/>
</dbReference>
<feature type="chain" id="PRO_5026110946" evidence="1">
    <location>
        <begin position="44"/>
        <end position="348"/>
    </location>
</feature>
<accession>A0A6G9IA97</accession>
<feature type="domain" description="Spore coat protein U/FanG" evidence="2">
    <location>
        <begin position="39"/>
        <end position="178"/>
    </location>
</feature>
<evidence type="ECO:0000256" key="1">
    <source>
        <dbReference type="SAM" id="SignalP"/>
    </source>
</evidence>
<sequence>MKLFMTELLKVLNKLQRISLQGQRRIIKLLLLVLLSSPSLAYAAGCEVSTSASYSPTFGSVSSINVNKSTQTTSLPEAGIRCGGSLLSVLALTSYIRGTVTSTGLLTNGTDTIPFQMFVDSSFSRPFTSGTAFNYYNSTILGLLGLTGESYNSIPMYFRTITGALNLKAGTYTGSVSVYWEWSICSAINITLLCIGTVTTDHTTVTINLTLNVTNDCVITAPDINFGIAPLASSFGTVTQTISVYCTKGTVYTVGLGNGSHALNNQRRLAYNGNYLNYEIYQGNTGTLRWGALLAERRAAASAEVNPGLGSGVNTTKQGFLYRATILSNQTTPPAGTYTDSVVVDVQF</sequence>
<dbReference type="RefSeq" id="WP_166914859.1">
    <property type="nucleotide sequence ID" value="NZ_CP050253.1"/>
</dbReference>